<name>A0A0D1W2G9_9EURO</name>
<evidence type="ECO:0000313" key="2">
    <source>
        <dbReference type="EMBL" id="KIV82960.1"/>
    </source>
</evidence>
<evidence type="ECO:0000313" key="3">
    <source>
        <dbReference type="Proteomes" id="UP000053599"/>
    </source>
</evidence>
<feature type="compositionally biased region" description="Polar residues" evidence="1">
    <location>
        <begin position="1"/>
        <end position="13"/>
    </location>
</feature>
<dbReference type="OrthoDB" id="4779541at2759"/>
<evidence type="ECO:0000256" key="1">
    <source>
        <dbReference type="SAM" id="MobiDB-lite"/>
    </source>
</evidence>
<accession>A0A0D1W2G9</accession>
<gene>
    <name evidence="2" type="ORF">PV11_05022</name>
</gene>
<feature type="compositionally biased region" description="Low complexity" evidence="1">
    <location>
        <begin position="347"/>
        <end position="370"/>
    </location>
</feature>
<feature type="compositionally biased region" description="Polar residues" evidence="1">
    <location>
        <begin position="166"/>
        <end position="185"/>
    </location>
</feature>
<organism evidence="2 3">
    <name type="scientific">Exophiala sideris</name>
    <dbReference type="NCBI Taxonomy" id="1016849"/>
    <lineage>
        <taxon>Eukaryota</taxon>
        <taxon>Fungi</taxon>
        <taxon>Dikarya</taxon>
        <taxon>Ascomycota</taxon>
        <taxon>Pezizomycotina</taxon>
        <taxon>Eurotiomycetes</taxon>
        <taxon>Chaetothyriomycetidae</taxon>
        <taxon>Chaetothyriales</taxon>
        <taxon>Herpotrichiellaceae</taxon>
        <taxon>Exophiala</taxon>
    </lineage>
</organism>
<protein>
    <submittedName>
        <fullName evidence="2">Uncharacterized protein</fullName>
    </submittedName>
</protein>
<sequence length="409" mass="43193">MSHSAAAMSNIQPYQEKRHRGLGRLLGKRDKTPERERPDLQTDSAYGSSEANSADGPAPARSEPPRSEPMRSDSDMVSAEKGSEIGDIDQNRNLALRPSTGEVFDEDTGEIVTVVTTTTTTTTTTTRKPGGKPQQDVQKDVRRQVQPGPGPNSTGLQEMPAGTIGSEPQSQLQPAITSTSTTQRAPPTAPPSDRLSADMPPVPARSAMRKSQEIPRNVPGGLPGDDMPVSPVDSTYPTGRTGMTPPGSPSRPNYSYPSRSSNRTADQPVRHNQGTISDLRAAAKGLHGVGETLRGTLNSTIDSRFPSRDAEKAARIEAHNAAVLEKGRAEMEGIPGGWPAHAHEHGAPAPNITTGAPATTGAMAPTAPTTSANQPQRNISPGESGKPRSLGKLFKRKPVAAGEQGMETR</sequence>
<feature type="compositionally biased region" description="Basic and acidic residues" evidence="1">
    <location>
        <begin position="63"/>
        <end position="74"/>
    </location>
</feature>
<dbReference type="EMBL" id="KN846952">
    <property type="protein sequence ID" value="KIV82960.1"/>
    <property type="molecule type" value="Genomic_DNA"/>
</dbReference>
<feature type="region of interest" description="Disordered" evidence="1">
    <location>
        <begin position="1"/>
        <end position="276"/>
    </location>
</feature>
<proteinExistence type="predicted"/>
<feature type="region of interest" description="Disordered" evidence="1">
    <location>
        <begin position="332"/>
        <end position="409"/>
    </location>
</feature>
<feature type="compositionally biased region" description="Polar residues" evidence="1">
    <location>
        <begin position="371"/>
        <end position="381"/>
    </location>
</feature>
<feature type="compositionally biased region" description="Basic and acidic residues" evidence="1">
    <location>
        <begin position="27"/>
        <end position="40"/>
    </location>
</feature>
<dbReference type="AlphaFoldDB" id="A0A0D1W2G9"/>
<feature type="compositionally biased region" description="Low complexity" evidence="1">
    <location>
        <begin position="112"/>
        <end position="126"/>
    </location>
</feature>
<dbReference type="HOGENOM" id="CLU_756575_0_0_1"/>
<dbReference type="Proteomes" id="UP000053599">
    <property type="component" value="Unassembled WGS sequence"/>
</dbReference>
<reference evidence="2 3" key="1">
    <citation type="submission" date="2015-01" db="EMBL/GenBank/DDBJ databases">
        <title>The Genome Sequence of Exophiala sideris CBS121828.</title>
        <authorList>
            <consortium name="The Broad Institute Genomics Platform"/>
            <person name="Cuomo C."/>
            <person name="de Hoog S."/>
            <person name="Gorbushina A."/>
            <person name="Stielow B."/>
            <person name="Teixiera M."/>
            <person name="Abouelleil A."/>
            <person name="Chapman S.B."/>
            <person name="Priest M."/>
            <person name="Young S.K."/>
            <person name="Wortman J."/>
            <person name="Nusbaum C."/>
            <person name="Birren B."/>
        </authorList>
    </citation>
    <scope>NUCLEOTIDE SEQUENCE [LARGE SCALE GENOMIC DNA]</scope>
    <source>
        <strain evidence="2 3">CBS 121828</strain>
    </source>
</reference>
<feature type="compositionally biased region" description="Low complexity" evidence="1">
    <location>
        <begin position="250"/>
        <end position="263"/>
    </location>
</feature>
<dbReference type="STRING" id="1016849.A0A0D1W2G9"/>
<feature type="compositionally biased region" description="Polar residues" evidence="1">
    <location>
        <begin position="41"/>
        <end position="52"/>
    </location>
</feature>